<dbReference type="HOGENOM" id="CLU_008681_0_4_4"/>
<dbReference type="InterPro" id="IPR027417">
    <property type="entry name" value="P-loop_NTPase"/>
</dbReference>
<protein>
    <submittedName>
        <fullName evidence="3">ATPase</fullName>
    </submittedName>
</protein>
<dbReference type="GO" id="GO:0005524">
    <property type="term" value="F:ATP binding"/>
    <property type="evidence" value="ECO:0007669"/>
    <property type="project" value="UniProtKB-KW"/>
</dbReference>
<dbReference type="KEGG" id="bpsi:IX83_02025"/>
<evidence type="ECO:0000313" key="3">
    <source>
        <dbReference type="EMBL" id="AIL32252.1"/>
    </source>
</evidence>
<dbReference type="GO" id="GO:0016887">
    <property type="term" value="F:ATP hydrolysis activity"/>
    <property type="evidence" value="ECO:0007669"/>
    <property type="project" value="InterPro"/>
</dbReference>
<dbReference type="STRING" id="1072685.IX83_02025"/>
<dbReference type="Pfam" id="PF03969">
    <property type="entry name" value="AFG1_ATPase"/>
    <property type="match status" value="1"/>
</dbReference>
<accession>A0A077DFV8</accession>
<dbReference type="SUPFAM" id="SSF52540">
    <property type="entry name" value="P-loop containing nucleoside triphosphate hydrolases"/>
    <property type="match status" value="1"/>
</dbReference>
<organism evidence="3 4">
    <name type="scientific">Basilea psittacipulmonis DSM 24701</name>
    <dbReference type="NCBI Taxonomy" id="1072685"/>
    <lineage>
        <taxon>Bacteria</taxon>
        <taxon>Pseudomonadati</taxon>
        <taxon>Pseudomonadota</taxon>
        <taxon>Betaproteobacteria</taxon>
        <taxon>Burkholderiales</taxon>
        <taxon>Alcaligenaceae</taxon>
        <taxon>Basilea</taxon>
    </lineage>
</organism>
<dbReference type="NCBIfam" id="NF040713">
    <property type="entry name" value="ZapE"/>
    <property type="match status" value="1"/>
</dbReference>
<dbReference type="PANTHER" id="PTHR12169:SF6">
    <property type="entry name" value="AFG1-LIKE ATPASE"/>
    <property type="match status" value="1"/>
</dbReference>
<keyword evidence="2" id="KW-0067">ATP-binding</keyword>
<dbReference type="eggNOG" id="COG1485">
    <property type="taxonomic scope" value="Bacteria"/>
</dbReference>
<evidence type="ECO:0000256" key="2">
    <source>
        <dbReference type="ARBA" id="ARBA00022840"/>
    </source>
</evidence>
<sequence>MNVVQYYQKALEEKGYIADQAQAAAIQELQRFYDELLMSKKASSGGLFGLFKSKAPDYAPKGVYLWGGVGRGKSFLMDAFYHTIPFDAKVRLHFHEFMRSVHEQMKAAKNEKDPLIYVAKQVAKKYRLICFDEFHVSDIADAMILYRLLTYLYENGVGFVMTSNYKPDDLYPNGLQRDRFLAAIDLINARMNVLNVDVGTDYRMVTQDQVKRYLTPLGPETDRELEHIFKLLSQGKHEDPHLLIENRELPAKAVGGGVAWFSFDVLCQTARSQNDYLSLSQRFDTIILSNVPQLHDVDFSAARRFTWLLDVMYDHCMQLIISAAVPAEELYTSGAMAGEFVRTVSRLTEMQSVEYTQRTKRNIVSL</sequence>
<dbReference type="AlphaFoldDB" id="A0A077DFV8"/>
<dbReference type="OrthoDB" id="9774491at2"/>
<proteinExistence type="predicted"/>
<dbReference type="Gene3D" id="3.40.50.300">
    <property type="entry name" value="P-loop containing nucleotide triphosphate hydrolases"/>
    <property type="match status" value="1"/>
</dbReference>
<reference evidence="3 4" key="1">
    <citation type="journal article" date="2014" name="BMC Genomics">
        <title>A genomic perspective on a new bacterial genus and species from the Alcaligenaceae family, Basilea psittacipulmonis.</title>
        <authorList>
            <person name="Whiteson K.L."/>
            <person name="Hernandez D."/>
            <person name="Lazarevic V."/>
            <person name="Gaia N."/>
            <person name="Farinelli L."/>
            <person name="Francois P."/>
            <person name="Pilo P."/>
            <person name="Frey J."/>
            <person name="Schrenzel J."/>
        </authorList>
    </citation>
    <scope>NUCLEOTIDE SEQUENCE [LARGE SCALE GENOMIC DNA]</scope>
    <source>
        <strain evidence="3 4">DSM 24701</strain>
    </source>
</reference>
<dbReference type="GO" id="GO:0005737">
    <property type="term" value="C:cytoplasm"/>
    <property type="evidence" value="ECO:0007669"/>
    <property type="project" value="TreeGrafter"/>
</dbReference>
<evidence type="ECO:0000313" key="4">
    <source>
        <dbReference type="Proteomes" id="UP000028945"/>
    </source>
</evidence>
<dbReference type="InterPro" id="IPR005654">
    <property type="entry name" value="ATPase_AFG1-like"/>
</dbReference>
<keyword evidence="4" id="KW-1185">Reference proteome</keyword>
<dbReference type="EMBL" id="CP009238">
    <property type="protein sequence ID" value="AIL32252.1"/>
    <property type="molecule type" value="Genomic_DNA"/>
</dbReference>
<evidence type="ECO:0000256" key="1">
    <source>
        <dbReference type="ARBA" id="ARBA00022741"/>
    </source>
</evidence>
<dbReference type="RefSeq" id="WP_038498576.1">
    <property type="nucleotide sequence ID" value="NZ_AFWK01000009.1"/>
</dbReference>
<name>A0A077DFV8_9BURK</name>
<dbReference type="PANTHER" id="PTHR12169">
    <property type="entry name" value="ATPASE N2B"/>
    <property type="match status" value="1"/>
</dbReference>
<gene>
    <name evidence="3" type="ORF">IX83_02025</name>
</gene>
<keyword evidence="1" id="KW-0547">Nucleotide-binding</keyword>
<dbReference type="Proteomes" id="UP000028945">
    <property type="component" value="Chromosome"/>
</dbReference>